<evidence type="ECO:0000256" key="2">
    <source>
        <dbReference type="SAM" id="MobiDB-lite"/>
    </source>
</evidence>
<reference evidence="4" key="1">
    <citation type="submission" date="2015-08" db="EMBL/GenBank/DDBJ databases">
        <authorList>
            <person name="Babu N.S."/>
            <person name="Beckwith C.J."/>
            <person name="Beseler K.G."/>
            <person name="Brison A."/>
            <person name="Carone J.V."/>
            <person name="Caskin T.P."/>
            <person name="Diamond M."/>
            <person name="Durham M.E."/>
            <person name="Foxe J.M."/>
            <person name="Go M."/>
            <person name="Henderson B.A."/>
            <person name="Jones I.B."/>
            <person name="McGettigan J.A."/>
            <person name="Micheletti S.J."/>
            <person name="Nasrallah M.E."/>
            <person name="Ortiz D."/>
            <person name="Piller C.R."/>
            <person name="Privatt S.R."/>
            <person name="Schneider S.L."/>
            <person name="Sharp S."/>
            <person name="Smith T.C."/>
            <person name="Stanton J.D."/>
            <person name="Ullery H.E."/>
            <person name="Wilson R.J."/>
            <person name="Serrano M.G."/>
            <person name="Buck G."/>
            <person name="Lee V."/>
            <person name="Wang Y."/>
            <person name="Carvalho R."/>
            <person name="Voegtly L."/>
            <person name="Shi R."/>
            <person name="Duckworth R."/>
            <person name="Johnson A."/>
            <person name="Loviza R."/>
            <person name="Walstead R."/>
            <person name="Shah Z."/>
            <person name="Kiflezghi M."/>
            <person name="Wade K."/>
            <person name="Ball S.L."/>
            <person name="Bradley K.W."/>
            <person name="Asai D.J."/>
            <person name="Bowman C.A."/>
            <person name="Russell D.A."/>
            <person name="Pope W.H."/>
            <person name="Jacobs-Sera D."/>
            <person name="Hendrix R.W."/>
            <person name="Hatfull G.F."/>
        </authorList>
    </citation>
    <scope>NUCLEOTIDE SEQUENCE</scope>
</reference>
<keyword evidence="4" id="KW-0269">Exonuclease</keyword>
<dbReference type="GO" id="GO:0004527">
    <property type="term" value="F:exonuclease activity"/>
    <property type="evidence" value="ECO:0007669"/>
    <property type="project" value="UniProtKB-KW"/>
</dbReference>
<organism evidence="4">
    <name type="scientific">metagenome</name>
    <dbReference type="NCBI Taxonomy" id="256318"/>
    <lineage>
        <taxon>unclassified sequences</taxon>
        <taxon>metagenomes</taxon>
    </lineage>
</organism>
<dbReference type="PANTHER" id="PTHR32114:SF2">
    <property type="entry name" value="ABC TRANSPORTER ABCH.3"/>
    <property type="match status" value="1"/>
</dbReference>
<dbReference type="SUPFAM" id="SSF52540">
    <property type="entry name" value="P-loop containing nucleoside triphosphate hydrolases"/>
    <property type="match status" value="1"/>
</dbReference>
<dbReference type="Pfam" id="PF13476">
    <property type="entry name" value="AAA_23"/>
    <property type="match status" value="1"/>
</dbReference>
<feature type="domain" description="Rad50/SbcC-type AAA" evidence="3">
    <location>
        <begin position="9"/>
        <end position="211"/>
    </location>
</feature>
<keyword evidence="4" id="KW-0540">Nuclease</keyword>
<feature type="region of interest" description="Disordered" evidence="2">
    <location>
        <begin position="529"/>
        <end position="548"/>
    </location>
</feature>
<keyword evidence="4" id="KW-0378">Hydrolase</keyword>
<dbReference type="InterPro" id="IPR027417">
    <property type="entry name" value="P-loop_NTPase"/>
</dbReference>
<dbReference type="GO" id="GO:0006302">
    <property type="term" value="P:double-strand break repair"/>
    <property type="evidence" value="ECO:0007669"/>
    <property type="project" value="InterPro"/>
</dbReference>
<dbReference type="PANTHER" id="PTHR32114">
    <property type="entry name" value="ABC TRANSPORTER ABCH.3"/>
    <property type="match status" value="1"/>
</dbReference>
<gene>
    <name evidence="4" type="ORF">NOCA270076</name>
</gene>
<name>A0A2P2CDP6_9ZZZZ</name>
<evidence type="ECO:0000256" key="1">
    <source>
        <dbReference type="SAM" id="Coils"/>
    </source>
</evidence>
<evidence type="ECO:0000313" key="4">
    <source>
        <dbReference type="EMBL" id="CUR60095.1"/>
    </source>
</evidence>
<feature type="coiled-coil region" evidence="1">
    <location>
        <begin position="285"/>
        <end position="322"/>
    </location>
</feature>
<keyword evidence="1" id="KW-0175">Coiled coil</keyword>
<sequence>MRLHTLAVTAFGPFADSVEVDFESLSDAGLFLLCGATGAGKSSILDAVCFALYGEVPGDRRSARHLRCDTATPGLAPTVFLDVTLNGRRFHLQRSPAWQRPKKRGAGTTSQQASVLVQEVVDGHPVHLTSRLDEAGQLISGLLGMNLTQFTQVAMLPQGHFQDFLRARSEDRHLLLQKLFRTRRFEDVERWLRERRLVLQRESQATSEKIIRLLHRLDEVSGEALPLSVDDLLLPDATESGWLSEAVGVAVLAATTAVEETASTLALAAQASVTADAALREAQQVHEAQRRHREATRRLAELDASAEAAARARETLDRARRAAPVEALHAQVLRRRGRLAETETAAHATHLKVHELLGVWLDDDEWDERRARAQESLLGARGLVTVEAELTTLRRRAGALDHDLAAVTTALTAAEAELGSLPTTVAAAAERAAITQAAGHELPAASAVVERLTARREAYARVSDLSTAYDQARDHWRESVDAHQHLREVWLQLHEERIHGMAAELAIGLAVGATCPVCGSCDHPHPATAATGAPTPSAEKAARRSAEDADAVRQAHAERVRSLELSLSVAREQAGPTDLPHLEVELQAALERRDVLSLTAAAHETACREEADARARLAAAQAASAAAQVDHSALQASRQALDEQIEALAATLSDALDGVPDVPSLIAERSRIESGLRAADDARRARDDEAAQLAELLDDLAREAARCAFDDPQEAIAAVRSPGEVAELDRRLTERDIAIATARSALDDSEVVAALDSPAPDLVALERDLRGARSALTDAEAAHRRAQEVAVRVRDLDAQLADELAAWAPIRDRHDLVSRVCGFVEGKSPDNRAQMRLSAYVLSWRLGQVVDAANLRLSRMTDQRYSLEHTSQRGAGESRGGLSLRIRDEWSGESRDPVTLSGGETFVVSLALALGLTDVVTQEAGGADIGTLFVDEGFGSLDADTLDDVMDTLDALREGGRVVGIVSHVPELRTRVTAQLHVAKSRTGSTVRQVRALA</sequence>
<dbReference type="Pfam" id="PF13558">
    <property type="entry name" value="SbcC_Walker_B"/>
    <property type="match status" value="1"/>
</dbReference>
<dbReference type="InterPro" id="IPR038729">
    <property type="entry name" value="Rad50/SbcC_AAA"/>
</dbReference>
<accession>A0A2P2CDP6</accession>
<protein>
    <submittedName>
        <fullName evidence="4">Putative exonuclease</fullName>
    </submittedName>
</protein>
<proteinExistence type="predicted"/>
<dbReference type="Gene3D" id="3.40.50.300">
    <property type="entry name" value="P-loop containing nucleotide triphosphate hydrolases"/>
    <property type="match status" value="2"/>
</dbReference>
<dbReference type="EMBL" id="CZKA01000067">
    <property type="protein sequence ID" value="CUR60095.1"/>
    <property type="molecule type" value="Genomic_DNA"/>
</dbReference>
<dbReference type="GO" id="GO:0016887">
    <property type="term" value="F:ATP hydrolysis activity"/>
    <property type="evidence" value="ECO:0007669"/>
    <property type="project" value="InterPro"/>
</dbReference>
<evidence type="ECO:0000259" key="3">
    <source>
        <dbReference type="Pfam" id="PF13476"/>
    </source>
</evidence>
<dbReference type="AlphaFoldDB" id="A0A2P2CDP6"/>